<evidence type="ECO:0000313" key="3">
    <source>
        <dbReference type="Proteomes" id="UP000244911"/>
    </source>
</evidence>
<reference evidence="2 3" key="1">
    <citation type="submission" date="2018-03" db="EMBL/GenBank/DDBJ databases">
        <authorList>
            <person name="Keele B.F."/>
        </authorList>
    </citation>
    <scope>NUCLEOTIDE SEQUENCE [LARGE SCALE GENOMIC DNA]</scope>
    <source>
        <strain evidence="2 3">CECT 8811</strain>
    </source>
</reference>
<dbReference type="OrthoDB" id="7869914at2"/>
<keyword evidence="1" id="KW-0812">Transmembrane</keyword>
<sequence length="79" mass="8616">MSPSLIAAALWAIAATIVALLPMRMQFPPGILLLISAPFLIVWIGATHGWVWAALGLAAFLSMFRRPLWYLARKAVGRA</sequence>
<proteinExistence type="predicted"/>
<gene>
    <name evidence="2" type="ORF">ALP8811_01534</name>
</gene>
<keyword evidence="1" id="KW-1133">Transmembrane helix</keyword>
<evidence type="ECO:0000256" key="1">
    <source>
        <dbReference type="SAM" id="Phobius"/>
    </source>
</evidence>
<dbReference type="RefSeq" id="WP_108856519.1">
    <property type="nucleotide sequence ID" value="NZ_OMOI01000001.1"/>
</dbReference>
<dbReference type="AlphaFoldDB" id="A0A2R8AKI8"/>
<protein>
    <submittedName>
        <fullName evidence="2">Uncharacterized protein</fullName>
    </submittedName>
</protein>
<dbReference type="Proteomes" id="UP000244911">
    <property type="component" value="Unassembled WGS sequence"/>
</dbReference>
<accession>A0A2R8AKI8</accession>
<dbReference type="Pfam" id="PF10658">
    <property type="entry name" value="DUF2484"/>
    <property type="match status" value="1"/>
</dbReference>
<dbReference type="InterPro" id="IPR018919">
    <property type="entry name" value="DUF2484"/>
</dbReference>
<evidence type="ECO:0000313" key="2">
    <source>
        <dbReference type="EMBL" id="SPF76526.1"/>
    </source>
</evidence>
<dbReference type="EMBL" id="OMOI01000001">
    <property type="protein sequence ID" value="SPF76526.1"/>
    <property type="molecule type" value="Genomic_DNA"/>
</dbReference>
<keyword evidence="1" id="KW-0472">Membrane</keyword>
<name>A0A2R8AKI8_9RHOB</name>
<feature type="transmembrane region" description="Helical" evidence="1">
    <location>
        <begin position="35"/>
        <end position="64"/>
    </location>
</feature>
<keyword evidence="3" id="KW-1185">Reference proteome</keyword>
<organism evidence="2 3">
    <name type="scientific">Aliiroseovarius pelagivivens</name>
    <dbReference type="NCBI Taxonomy" id="1639690"/>
    <lineage>
        <taxon>Bacteria</taxon>
        <taxon>Pseudomonadati</taxon>
        <taxon>Pseudomonadota</taxon>
        <taxon>Alphaproteobacteria</taxon>
        <taxon>Rhodobacterales</taxon>
        <taxon>Paracoccaceae</taxon>
        <taxon>Aliiroseovarius</taxon>
    </lineage>
</organism>